<dbReference type="PANTHER" id="PTHR47572:SF4">
    <property type="entry name" value="LACTONASE DRP35"/>
    <property type="match status" value="1"/>
</dbReference>
<evidence type="ECO:0000256" key="1">
    <source>
        <dbReference type="ARBA" id="ARBA00008853"/>
    </source>
</evidence>
<reference evidence="4 5" key="1">
    <citation type="submission" date="2024-09" db="EMBL/GenBank/DDBJ databases">
        <authorList>
            <person name="Sun Q."/>
            <person name="Mori K."/>
        </authorList>
    </citation>
    <scope>NUCLEOTIDE SEQUENCE [LARGE SCALE GENOMIC DNA]</scope>
    <source>
        <strain evidence="4 5">TBRC 7907</strain>
    </source>
</reference>
<dbReference type="Proteomes" id="UP001589693">
    <property type="component" value="Unassembled WGS sequence"/>
</dbReference>
<dbReference type="EMBL" id="JBHLZU010000002">
    <property type="protein sequence ID" value="MFB9902525.1"/>
    <property type="molecule type" value="Genomic_DNA"/>
</dbReference>
<feature type="domain" description="SMP-30/Gluconolactonase/LRE-like region" evidence="3">
    <location>
        <begin position="26"/>
        <end position="272"/>
    </location>
</feature>
<protein>
    <submittedName>
        <fullName evidence="4">SMP-30/gluconolactonase/LRE family protein</fullName>
    </submittedName>
</protein>
<dbReference type="InterPro" id="IPR005511">
    <property type="entry name" value="SMP-30"/>
</dbReference>
<dbReference type="PANTHER" id="PTHR47572">
    <property type="entry name" value="LIPOPROTEIN-RELATED"/>
    <property type="match status" value="1"/>
</dbReference>
<keyword evidence="5" id="KW-1185">Reference proteome</keyword>
<organism evidence="4 5">
    <name type="scientific">Allokutzneria oryzae</name>
    <dbReference type="NCBI Taxonomy" id="1378989"/>
    <lineage>
        <taxon>Bacteria</taxon>
        <taxon>Bacillati</taxon>
        <taxon>Actinomycetota</taxon>
        <taxon>Actinomycetes</taxon>
        <taxon>Pseudonocardiales</taxon>
        <taxon>Pseudonocardiaceae</taxon>
        <taxon>Allokutzneria</taxon>
    </lineage>
</organism>
<dbReference type="Gene3D" id="2.120.10.30">
    <property type="entry name" value="TolB, C-terminal domain"/>
    <property type="match status" value="1"/>
</dbReference>
<dbReference type="Pfam" id="PF08450">
    <property type="entry name" value="SGL"/>
    <property type="match status" value="1"/>
</dbReference>
<dbReference type="SUPFAM" id="SSF63829">
    <property type="entry name" value="Calcium-dependent phosphotriesterase"/>
    <property type="match status" value="1"/>
</dbReference>
<comment type="similarity">
    <text evidence="1">Belongs to the SMP-30/CGR1 family.</text>
</comment>
<name>A0ABV5ZNQ8_9PSEU</name>
<comment type="caution">
    <text evidence="4">The sequence shown here is derived from an EMBL/GenBank/DDBJ whole genome shotgun (WGS) entry which is preliminary data.</text>
</comment>
<dbReference type="PRINTS" id="PR01790">
    <property type="entry name" value="SMP30FAMILY"/>
</dbReference>
<evidence type="ECO:0000313" key="4">
    <source>
        <dbReference type="EMBL" id="MFB9902525.1"/>
    </source>
</evidence>
<evidence type="ECO:0000313" key="5">
    <source>
        <dbReference type="Proteomes" id="UP001589693"/>
    </source>
</evidence>
<evidence type="ECO:0000256" key="2">
    <source>
        <dbReference type="ARBA" id="ARBA00022801"/>
    </source>
</evidence>
<gene>
    <name evidence="4" type="ORF">ACFFQA_01105</name>
</gene>
<keyword evidence="2" id="KW-0378">Hydrolase</keyword>
<dbReference type="InterPro" id="IPR013658">
    <property type="entry name" value="SGL"/>
</dbReference>
<accession>A0ABV5ZNQ8</accession>
<dbReference type="InterPro" id="IPR051262">
    <property type="entry name" value="SMP-30/CGR1_Lactonase"/>
</dbReference>
<proteinExistence type="inferred from homology"/>
<dbReference type="RefSeq" id="WP_377849606.1">
    <property type="nucleotide sequence ID" value="NZ_JBHLZU010000002.1"/>
</dbReference>
<sequence>MSAELLDAQVFLEELHFGEDPRLGPDGALYLSDFYDHRVLRVDMLTGEREVVCHVPRQPSGLGWLPDGRMLVVSMVDRSVLRLEPDGELVRHADLSGVATFHANDMLVDAAGRAYVGNFGFDLHGFIDSHGEHALFAPGTEIPTADVALVEPDGSVRVVAPGMRFPNGTALLPDGRMVIAETLGLRLVVFDVAEDGSLANPEVFADLSGAGAAPDGICADAAGGVWVAAGVQACALRVTEGGRITHRVATTQNTYAVALAGPNRDTLVCCTAPTSHPAVVAAGRHGRLETAPAPHPAL</sequence>
<evidence type="ECO:0000259" key="3">
    <source>
        <dbReference type="Pfam" id="PF08450"/>
    </source>
</evidence>
<dbReference type="InterPro" id="IPR011042">
    <property type="entry name" value="6-blade_b-propeller_TolB-like"/>
</dbReference>